<gene>
    <name evidence="1" type="ORF">LEP1GSC043_3832</name>
</gene>
<dbReference type="AlphaFoldDB" id="N1UB79"/>
<dbReference type="Proteomes" id="UP000012249">
    <property type="component" value="Unassembled WGS sequence"/>
</dbReference>
<dbReference type="EMBL" id="AHMI02000030">
    <property type="protein sequence ID" value="EMY16367.1"/>
    <property type="molecule type" value="Genomic_DNA"/>
</dbReference>
<comment type="caution">
    <text evidence="1">The sequence shown here is derived from an EMBL/GenBank/DDBJ whole genome shotgun (WGS) entry which is preliminary data.</text>
</comment>
<evidence type="ECO:0000313" key="2">
    <source>
        <dbReference type="Proteomes" id="UP000012249"/>
    </source>
</evidence>
<reference evidence="1 2" key="1">
    <citation type="submission" date="2013-02" db="EMBL/GenBank/DDBJ databases">
        <authorList>
            <person name="Harkins D.M."/>
            <person name="Durkin A.S."/>
            <person name="Brinkac L.M."/>
            <person name="Haft D.H."/>
            <person name="Selengut J.D."/>
            <person name="Sanka R."/>
            <person name="DePew J."/>
            <person name="Purushe J."/>
            <person name="Haake D.A."/>
            <person name="Matsunaga J."/>
            <person name="Vinetz J.M."/>
            <person name="Sutton G.G."/>
            <person name="Nierman W.C."/>
            <person name="Fouts D.E."/>
        </authorList>
    </citation>
    <scope>NUCLEOTIDE SEQUENCE [LARGE SCALE GENOMIC DNA]</scope>
    <source>
        <strain evidence="1 2">Ecochallenge</strain>
    </source>
</reference>
<sequence length="99" mass="11466">MEFFNNSIEDDSDYCEIKFILNDRKFHYKNENFFFALIDARKDLENLNIQICCYGAAKNIYPSSMALSMGYGIKAYMLNFGKQAKKSDAVANVLISMKY</sequence>
<organism evidence="1 2">
    <name type="scientific">Leptospira weilii str. Ecochallenge</name>
    <dbReference type="NCBI Taxonomy" id="1049986"/>
    <lineage>
        <taxon>Bacteria</taxon>
        <taxon>Pseudomonadati</taxon>
        <taxon>Spirochaetota</taxon>
        <taxon>Spirochaetia</taxon>
        <taxon>Leptospirales</taxon>
        <taxon>Leptospiraceae</taxon>
        <taxon>Leptospira</taxon>
    </lineage>
</organism>
<protein>
    <submittedName>
        <fullName evidence="1">Uncharacterized protein</fullName>
    </submittedName>
</protein>
<proteinExistence type="predicted"/>
<name>N1UB79_9LEPT</name>
<evidence type="ECO:0000313" key="1">
    <source>
        <dbReference type="EMBL" id="EMY16367.1"/>
    </source>
</evidence>
<accession>N1UB79</accession>